<dbReference type="SUPFAM" id="SSF54593">
    <property type="entry name" value="Glyoxalase/Bleomycin resistance protein/Dihydroxybiphenyl dioxygenase"/>
    <property type="match status" value="1"/>
</dbReference>
<dbReference type="InterPro" id="IPR037523">
    <property type="entry name" value="VOC_core"/>
</dbReference>
<dbReference type="InterPro" id="IPR029068">
    <property type="entry name" value="Glyas_Bleomycin-R_OHBP_Dase"/>
</dbReference>
<comment type="caution">
    <text evidence="2">The sequence shown here is derived from an EMBL/GenBank/DDBJ whole genome shotgun (WGS) entry which is preliminary data.</text>
</comment>
<keyword evidence="3" id="KW-1185">Reference proteome</keyword>
<evidence type="ECO:0000313" key="3">
    <source>
        <dbReference type="Proteomes" id="UP000439780"/>
    </source>
</evidence>
<dbReference type="OrthoDB" id="9788468at2"/>
<organism evidence="2 3">
    <name type="scientific">Qipengyuania algicida</name>
    <dbReference type="NCBI Taxonomy" id="1836209"/>
    <lineage>
        <taxon>Bacteria</taxon>
        <taxon>Pseudomonadati</taxon>
        <taxon>Pseudomonadota</taxon>
        <taxon>Alphaproteobacteria</taxon>
        <taxon>Sphingomonadales</taxon>
        <taxon>Erythrobacteraceae</taxon>
        <taxon>Qipengyuania</taxon>
    </lineage>
</organism>
<dbReference type="PROSITE" id="PS51819">
    <property type="entry name" value="VOC"/>
    <property type="match status" value="1"/>
</dbReference>
<name>A0A845ABF9_9SPHN</name>
<dbReference type="CDD" id="cd06587">
    <property type="entry name" value="VOC"/>
    <property type="match status" value="1"/>
</dbReference>
<dbReference type="Proteomes" id="UP000439780">
    <property type="component" value="Unassembled WGS sequence"/>
</dbReference>
<proteinExistence type="predicted"/>
<dbReference type="EMBL" id="WTYA01000002">
    <property type="protein sequence ID" value="MXP27772.1"/>
    <property type="molecule type" value="Genomic_DNA"/>
</dbReference>
<gene>
    <name evidence="2" type="ORF">GRI58_02905</name>
</gene>
<protein>
    <submittedName>
        <fullName evidence="2">Glyoxalase</fullName>
    </submittedName>
</protein>
<evidence type="ECO:0000313" key="2">
    <source>
        <dbReference type="EMBL" id="MXP27772.1"/>
    </source>
</evidence>
<evidence type="ECO:0000259" key="1">
    <source>
        <dbReference type="PROSITE" id="PS51819"/>
    </source>
</evidence>
<sequence>MLKLLAIRAIRLVSQDGERLARFYAGIGFTICSVQNIPAEDMARLGLEGGGMRWSLSLGEQRVEIDEYERSGAPYPESADAAAPCFQHFAIVTTRIAEDWRRAISFGATQISSGGPVRLPASSGGVTAGKFRDPDGHPLELLAFPEPAEHGWNGEGTLGIDHSAISVIDLAKTMRFFEDRGLIRHKGSHNYGPEQDSLDGLRGADAEVRPLAPASAPPHLELLAYNRSSAGDPFHGSANDVASTRIVWKADGESEPFRDPSGHWHEIVR</sequence>
<feature type="domain" description="VOC" evidence="1">
    <location>
        <begin position="6"/>
        <end position="144"/>
    </location>
</feature>
<dbReference type="RefSeq" id="WP_160752073.1">
    <property type="nucleotide sequence ID" value="NZ_WTYA01000002.1"/>
</dbReference>
<dbReference type="AlphaFoldDB" id="A0A845ABF9"/>
<dbReference type="Gene3D" id="3.10.180.10">
    <property type="entry name" value="2,3-Dihydroxybiphenyl 1,2-Dioxygenase, domain 1"/>
    <property type="match status" value="2"/>
</dbReference>
<accession>A0A845ABF9</accession>
<reference evidence="2 3" key="1">
    <citation type="submission" date="2019-12" db="EMBL/GenBank/DDBJ databases">
        <title>Genomic-based taxomic classification of the family Erythrobacteraceae.</title>
        <authorList>
            <person name="Xu L."/>
        </authorList>
    </citation>
    <scope>NUCLEOTIDE SEQUENCE [LARGE SCALE GENOMIC DNA]</scope>
    <source>
        <strain evidence="2 3">KEMB 9005-328</strain>
    </source>
</reference>